<keyword evidence="17" id="KW-1185">Reference proteome</keyword>
<feature type="domain" description="VLRF1" evidence="16">
    <location>
        <begin position="155"/>
        <end position="301"/>
    </location>
</feature>
<evidence type="ECO:0000256" key="10">
    <source>
        <dbReference type="ARBA" id="ARBA00022833"/>
    </source>
</evidence>
<evidence type="ECO:0000256" key="11">
    <source>
        <dbReference type="ARBA" id="ARBA00023043"/>
    </source>
</evidence>
<evidence type="ECO:0000256" key="3">
    <source>
        <dbReference type="ARBA" id="ARBA00022490"/>
    </source>
</evidence>
<dbReference type="GO" id="GO:0036503">
    <property type="term" value="P:ERAD pathway"/>
    <property type="evidence" value="ECO:0007669"/>
    <property type="project" value="TreeGrafter"/>
</dbReference>
<keyword evidence="3 14" id="KW-0963">Cytoplasm</keyword>
<dbReference type="InterPro" id="IPR041540">
    <property type="entry name" value="VATC"/>
</dbReference>
<comment type="subcellular location">
    <subcellularLocation>
        <location evidence="1">Cytoplasm</location>
    </subcellularLocation>
</comment>
<evidence type="ECO:0000256" key="6">
    <source>
        <dbReference type="ARBA" id="ARBA00022737"/>
    </source>
</evidence>
<organism evidence="17 18">
    <name type="scientific">Steinernema glaseri</name>
    <dbReference type="NCBI Taxonomy" id="37863"/>
    <lineage>
        <taxon>Eukaryota</taxon>
        <taxon>Metazoa</taxon>
        <taxon>Ecdysozoa</taxon>
        <taxon>Nematoda</taxon>
        <taxon>Chromadorea</taxon>
        <taxon>Rhabditida</taxon>
        <taxon>Tylenchina</taxon>
        <taxon>Panagrolaimomorpha</taxon>
        <taxon>Strongyloidoidea</taxon>
        <taxon>Steinernematidae</taxon>
        <taxon>Steinernema</taxon>
    </lineage>
</organism>
<comment type="domain">
    <text evidence="14">The VLRF1 domain mediates binding to the 60S ribosomal subunit.</text>
</comment>
<feature type="repeat" description="ANK" evidence="13">
    <location>
        <begin position="430"/>
        <end position="462"/>
    </location>
</feature>
<feature type="region of interest" description="Disordered" evidence="15">
    <location>
        <begin position="95"/>
        <end position="117"/>
    </location>
</feature>
<name>A0A1I7Y8G3_9BILA</name>
<dbReference type="Pfam" id="PF18716">
    <property type="entry name" value="VATC"/>
    <property type="match status" value="1"/>
</dbReference>
<dbReference type="InterPro" id="IPR047139">
    <property type="entry name" value="ANKZ1/VMS1"/>
</dbReference>
<evidence type="ECO:0000256" key="9">
    <source>
        <dbReference type="ARBA" id="ARBA00022801"/>
    </source>
</evidence>
<dbReference type="GO" id="GO:0005737">
    <property type="term" value="C:cytoplasm"/>
    <property type="evidence" value="ECO:0007669"/>
    <property type="project" value="UniProtKB-SubCell"/>
</dbReference>
<evidence type="ECO:0000256" key="12">
    <source>
        <dbReference type="ARBA" id="ARBA00023054"/>
    </source>
</evidence>
<keyword evidence="7 14" id="KW-0255">Endonuclease</keyword>
<keyword evidence="4 14" id="KW-0540">Nuclease</keyword>
<dbReference type="GO" id="GO:0008270">
    <property type="term" value="F:zinc ion binding"/>
    <property type="evidence" value="ECO:0007669"/>
    <property type="project" value="UniProtKB-KW"/>
</dbReference>
<evidence type="ECO:0000256" key="5">
    <source>
        <dbReference type="ARBA" id="ARBA00022723"/>
    </source>
</evidence>
<dbReference type="InterPro" id="IPR036770">
    <property type="entry name" value="Ankyrin_rpt-contain_sf"/>
</dbReference>
<evidence type="ECO:0000313" key="18">
    <source>
        <dbReference type="WBParaSite" id="L893_g13795.t1"/>
    </source>
</evidence>
<feature type="active site" evidence="14">
    <location>
        <position position="198"/>
    </location>
</feature>
<keyword evidence="11 13" id="KW-0040">ANK repeat</keyword>
<keyword evidence="12" id="KW-0175">Coiled coil</keyword>
<protein>
    <submittedName>
        <fullName evidence="18">ANK_REP_REGION domain-containing protein</fullName>
    </submittedName>
</protein>
<evidence type="ECO:0000256" key="14">
    <source>
        <dbReference type="PROSITE-ProRule" id="PRU01389"/>
    </source>
</evidence>
<evidence type="ECO:0000256" key="13">
    <source>
        <dbReference type="PROSITE-ProRule" id="PRU00023"/>
    </source>
</evidence>
<dbReference type="AlphaFoldDB" id="A0A1I7Y8G3"/>
<dbReference type="Pfam" id="PF13606">
    <property type="entry name" value="Ank_3"/>
    <property type="match status" value="1"/>
</dbReference>
<sequence>MNAYEKKFFIDDVLWTDTARPFFEDESTKPEQSPADSQEAVPVTSNELRCSVCKAEIGDNRESFVSHYRTDWHRFNLRRFMRKKPPVDEATFEEILSEDDLSDHDEEDDDNASSEATARGVLTGCREYFRSGGRVLSFYKAIRVEGQTLNEVLDRRMTCAIFMLTGGHFASAIFHRGELFAHKTFHRYVVRAKQGGVQSVMDNRNGAAHSAGSNIRRQNEKMLREEIGEVIKSWKADFLHPAVMPLIFVRCSTYNSSVFFSSAASANTFEKGDKRLRSVPFETKRATLEEVKRVYQQLRTVFDHGSIETFQNRLDDQIKKRQRKIQKQLQKKSKQQNRDRDYSMIEEDSDSSEELENPMKTMIKHAMVGVKKISITPQKFDGISEELIKRIYEAVCDDRASELKLIEEIFNGEQHVQYYTFLRDYRIPPLGNTFLHIAAAKGSSAVVKWLLDVGVNPAEPNNAGGYPVQMAANRAVVDVFTIFRSEHPDAVENWDKCRIPAPKKVDPEVEKRRAEKKKQDRAKKREKQKVKKQAEAQEKAEQEERDRFLNLSDREKRALAAERRIAAMKAEREGQRCFQCGEAFSTTPFEYNDNSFCKIACLHEHRRTHST</sequence>
<dbReference type="WBParaSite" id="L893_g13795.t1">
    <property type="protein sequence ID" value="L893_g13795.t1"/>
    <property type="gene ID" value="L893_g13795"/>
</dbReference>
<dbReference type="InterPro" id="IPR002110">
    <property type="entry name" value="Ankyrin_rpt"/>
</dbReference>
<dbReference type="PANTHER" id="PTHR16036:SF2">
    <property type="entry name" value="TRNA ENDONUCLEASE ANKZF1"/>
    <property type="match status" value="1"/>
</dbReference>
<evidence type="ECO:0000256" key="1">
    <source>
        <dbReference type="ARBA" id="ARBA00004496"/>
    </source>
</evidence>
<feature type="region of interest" description="Disordered" evidence="15">
    <location>
        <begin position="321"/>
        <end position="355"/>
    </location>
</feature>
<keyword evidence="6" id="KW-0677">Repeat</keyword>
<feature type="region of interest" description="Disordered" evidence="15">
    <location>
        <begin position="505"/>
        <end position="549"/>
    </location>
</feature>
<reference evidence="18" key="1">
    <citation type="submission" date="2016-11" db="UniProtKB">
        <authorList>
            <consortium name="WormBaseParasite"/>
        </authorList>
    </citation>
    <scope>IDENTIFICATION</scope>
</reference>
<dbReference type="PROSITE" id="PS52044">
    <property type="entry name" value="VLRF1"/>
    <property type="match status" value="1"/>
</dbReference>
<feature type="compositionally biased region" description="Acidic residues" evidence="15">
    <location>
        <begin position="344"/>
        <end position="355"/>
    </location>
</feature>
<dbReference type="PANTHER" id="PTHR16036">
    <property type="entry name" value="ANKYRIN REPEAT AND ZINC FINGER DOMAIN-CONTAINING PROTEIN 1"/>
    <property type="match status" value="1"/>
</dbReference>
<feature type="compositionally biased region" description="Basic and acidic residues" evidence="15">
    <location>
        <begin position="532"/>
        <end position="549"/>
    </location>
</feature>
<evidence type="ECO:0000256" key="15">
    <source>
        <dbReference type="SAM" id="MobiDB-lite"/>
    </source>
</evidence>
<comment type="similarity">
    <text evidence="2 14">Belongs to the ANKZF1/VMS1 family.</text>
</comment>
<dbReference type="SMART" id="SM00248">
    <property type="entry name" value="ANK"/>
    <property type="match status" value="1"/>
</dbReference>
<keyword evidence="8" id="KW-0863">Zinc-finger</keyword>
<feature type="compositionally biased region" description="Basic residues" evidence="15">
    <location>
        <begin position="321"/>
        <end position="335"/>
    </location>
</feature>
<dbReference type="GO" id="GO:0004519">
    <property type="term" value="F:endonuclease activity"/>
    <property type="evidence" value="ECO:0007669"/>
    <property type="project" value="UniProtKB-KW"/>
</dbReference>
<dbReference type="Pfam" id="PF18826">
    <property type="entry name" value="bVLRF1"/>
    <property type="match status" value="1"/>
</dbReference>
<accession>A0A1I7Y8G3</accession>
<evidence type="ECO:0000256" key="7">
    <source>
        <dbReference type="ARBA" id="ARBA00022759"/>
    </source>
</evidence>
<dbReference type="PROSITE" id="PS50297">
    <property type="entry name" value="ANK_REP_REGION"/>
    <property type="match status" value="1"/>
</dbReference>
<evidence type="ECO:0000256" key="8">
    <source>
        <dbReference type="ARBA" id="ARBA00022771"/>
    </source>
</evidence>
<keyword evidence="5" id="KW-0479">Metal-binding</keyword>
<feature type="compositionally biased region" description="Acidic residues" evidence="15">
    <location>
        <begin position="95"/>
        <end position="112"/>
    </location>
</feature>
<evidence type="ECO:0000259" key="16">
    <source>
        <dbReference type="PROSITE" id="PS52044"/>
    </source>
</evidence>
<keyword evidence="10" id="KW-0862">Zinc</keyword>
<evidence type="ECO:0000256" key="2">
    <source>
        <dbReference type="ARBA" id="ARBA00009262"/>
    </source>
</evidence>
<dbReference type="Gene3D" id="1.25.40.20">
    <property type="entry name" value="Ankyrin repeat-containing domain"/>
    <property type="match status" value="1"/>
</dbReference>
<dbReference type="InterPro" id="IPR041175">
    <property type="entry name" value="VLRF1/Vms1"/>
</dbReference>
<evidence type="ECO:0000313" key="17">
    <source>
        <dbReference type="Proteomes" id="UP000095287"/>
    </source>
</evidence>
<dbReference type="SUPFAM" id="SSF48403">
    <property type="entry name" value="Ankyrin repeat"/>
    <property type="match status" value="1"/>
</dbReference>
<keyword evidence="9 14" id="KW-0378">Hydrolase</keyword>
<evidence type="ECO:0000256" key="4">
    <source>
        <dbReference type="ARBA" id="ARBA00022722"/>
    </source>
</evidence>
<dbReference type="PROSITE" id="PS50088">
    <property type="entry name" value="ANK_REPEAT"/>
    <property type="match status" value="1"/>
</dbReference>
<dbReference type="GO" id="GO:0016787">
    <property type="term" value="F:hydrolase activity"/>
    <property type="evidence" value="ECO:0007669"/>
    <property type="project" value="UniProtKB-KW"/>
</dbReference>
<proteinExistence type="inferred from homology"/>
<feature type="compositionally biased region" description="Basic residues" evidence="15">
    <location>
        <begin position="514"/>
        <end position="531"/>
    </location>
</feature>
<dbReference type="Proteomes" id="UP000095287">
    <property type="component" value="Unplaced"/>
</dbReference>